<reference evidence="3 4" key="1">
    <citation type="journal article" date="2019" name="Emerg. Microbes Infect.">
        <title>Comprehensive subspecies identification of 175 nontuberculous mycobacteria species based on 7547 genomic profiles.</title>
        <authorList>
            <person name="Matsumoto Y."/>
            <person name="Kinjo T."/>
            <person name="Motooka D."/>
            <person name="Nabeya D."/>
            <person name="Jung N."/>
            <person name="Uechi K."/>
            <person name="Horii T."/>
            <person name="Iida T."/>
            <person name="Fujita J."/>
            <person name="Nakamura S."/>
        </authorList>
    </citation>
    <scope>NUCLEOTIDE SEQUENCE [LARGE SCALE GENOMIC DNA]</scope>
    <source>
        <strain evidence="3 4">JCM 30996</strain>
    </source>
</reference>
<comment type="caution">
    <text evidence="3">The sequence shown here is derived from an EMBL/GenBank/DDBJ whole genome shotgun (WGS) entry which is preliminary data.</text>
</comment>
<name>A0A7I9ZHS0_9MYCO</name>
<dbReference type="Pfam" id="PF10738">
    <property type="entry name" value="Lpp-LpqN"/>
    <property type="match status" value="1"/>
</dbReference>
<evidence type="ECO:0000313" key="4">
    <source>
        <dbReference type="Proteomes" id="UP000465304"/>
    </source>
</evidence>
<evidence type="ECO:0000256" key="2">
    <source>
        <dbReference type="SAM" id="MobiDB-lite"/>
    </source>
</evidence>
<feature type="compositionally biased region" description="Low complexity" evidence="2">
    <location>
        <begin position="28"/>
        <end position="61"/>
    </location>
</feature>
<protein>
    <recommendedName>
        <fullName evidence="5">Lipoprotein LpqN</fullName>
    </recommendedName>
</protein>
<accession>A0A7I9ZHS0</accession>
<proteinExistence type="predicted"/>
<sequence length="233" mass="23519">MEMQTTRLALGTAAIVLGLGAAGCGSDSATEATTSGQAETSSAAETTSTPSSTPAPAQSSAVTVGDYLKENGVTQIPVTRADATAPRLDLPLPPGWMDVGPNTPEDAYGAIMLESAAGAPNPPVIVASMARLSGGEVDQARILELAPNAIRTQPGYDGPEEGSPGTLSGFDSAQIAGTLDRNGQTVFVARKTVVIPGSDGIYLLALDAQGPADAQQALLEAMSVIDVETTIQP</sequence>
<dbReference type="PROSITE" id="PS51257">
    <property type="entry name" value="PROKAR_LIPOPROTEIN"/>
    <property type="match status" value="1"/>
</dbReference>
<evidence type="ECO:0000313" key="3">
    <source>
        <dbReference type="EMBL" id="GFH00237.1"/>
    </source>
</evidence>
<evidence type="ECO:0000256" key="1">
    <source>
        <dbReference type="ARBA" id="ARBA00022729"/>
    </source>
</evidence>
<gene>
    <name evidence="3" type="ORF">MHIP_07200</name>
</gene>
<dbReference type="Proteomes" id="UP000465304">
    <property type="component" value="Unassembled WGS sequence"/>
</dbReference>
<feature type="region of interest" description="Disordered" evidence="2">
    <location>
        <begin position="25"/>
        <end position="61"/>
    </location>
</feature>
<dbReference type="AlphaFoldDB" id="A0A7I9ZHS0"/>
<evidence type="ECO:0008006" key="5">
    <source>
        <dbReference type="Google" id="ProtNLM"/>
    </source>
</evidence>
<dbReference type="Gene3D" id="3.40.1000.10">
    <property type="entry name" value="Mog1/PsbP, alpha/beta/alpha sandwich"/>
    <property type="match status" value="1"/>
</dbReference>
<organism evidence="3 4">
    <name type="scientific">Mycolicibacterium hippocampi</name>
    <dbReference type="NCBI Taxonomy" id="659824"/>
    <lineage>
        <taxon>Bacteria</taxon>
        <taxon>Bacillati</taxon>
        <taxon>Actinomycetota</taxon>
        <taxon>Actinomycetes</taxon>
        <taxon>Mycobacteriales</taxon>
        <taxon>Mycobacteriaceae</taxon>
        <taxon>Mycolicibacterium</taxon>
    </lineage>
</organism>
<dbReference type="InterPro" id="IPR019674">
    <property type="entry name" value="Lipoprotein_LpqN/LpqT-like"/>
</dbReference>
<dbReference type="EMBL" id="BLLB01000002">
    <property type="protein sequence ID" value="GFH00237.1"/>
    <property type="molecule type" value="Genomic_DNA"/>
</dbReference>
<keyword evidence="4" id="KW-1185">Reference proteome</keyword>
<keyword evidence="1" id="KW-0732">Signal</keyword>